<dbReference type="PANTHER" id="PTHR43072:SF23">
    <property type="entry name" value="UPF0039 PROTEIN C11D3.02C"/>
    <property type="match status" value="1"/>
</dbReference>
<evidence type="ECO:0000256" key="1">
    <source>
        <dbReference type="ARBA" id="ARBA00022679"/>
    </source>
</evidence>
<comment type="caution">
    <text evidence="4">The sequence shown here is derived from an EMBL/GenBank/DDBJ whole genome shotgun (WGS) entry which is preliminary data.</text>
</comment>
<dbReference type="PANTHER" id="PTHR43072">
    <property type="entry name" value="N-ACETYLTRANSFERASE"/>
    <property type="match status" value="1"/>
</dbReference>
<sequence length="184" mass="20880">MNDIPAPIPSTYKIRLATEQDLPQINGIVNHEIAVSINNFNYGPRSEQDGLTWFRATIAGGYPIFVATTTKAVKGEEEEQEEVVAGYSSLGSFRQKDGYRFTAEYSVYIHHEHRQLGLGKRLIKDLLIEAKVRNFHSIIGSISEDNEASIYLAKSFGFRIVGTMKENGYKFDRWIDNTFLELLI</sequence>
<dbReference type="Pfam" id="PF13420">
    <property type="entry name" value="Acetyltransf_4"/>
    <property type="match status" value="1"/>
</dbReference>
<dbReference type="SUPFAM" id="SSF55729">
    <property type="entry name" value="Acyl-CoA N-acyltransferases (Nat)"/>
    <property type="match status" value="1"/>
</dbReference>
<dbReference type="InterPro" id="IPR000182">
    <property type="entry name" value="GNAT_dom"/>
</dbReference>
<keyword evidence="5" id="KW-1185">Reference proteome</keyword>
<dbReference type="InterPro" id="IPR016181">
    <property type="entry name" value="Acyl_CoA_acyltransferase"/>
</dbReference>
<feature type="domain" description="N-acetyltransferase" evidence="3">
    <location>
        <begin position="12"/>
        <end position="184"/>
    </location>
</feature>
<evidence type="ECO:0000256" key="2">
    <source>
        <dbReference type="ARBA" id="ARBA00023315"/>
    </source>
</evidence>
<reference evidence="4" key="1">
    <citation type="journal article" date="2020" name="Fungal Divers.">
        <title>Resolving the Mortierellaceae phylogeny through synthesis of multi-gene phylogenetics and phylogenomics.</title>
        <authorList>
            <person name="Vandepol N."/>
            <person name="Liber J."/>
            <person name="Desiro A."/>
            <person name="Na H."/>
            <person name="Kennedy M."/>
            <person name="Barry K."/>
            <person name="Grigoriev I.V."/>
            <person name="Miller A.N."/>
            <person name="O'Donnell K."/>
            <person name="Stajich J.E."/>
            <person name="Bonito G."/>
        </authorList>
    </citation>
    <scope>NUCLEOTIDE SEQUENCE</scope>
    <source>
        <strain evidence="4">NRRL 2591</strain>
    </source>
</reference>
<evidence type="ECO:0000313" key="4">
    <source>
        <dbReference type="EMBL" id="KAF9539800.1"/>
    </source>
</evidence>
<dbReference type="PROSITE" id="PS51186">
    <property type="entry name" value="GNAT"/>
    <property type="match status" value="1"/>
</dbReference>
<evidence type="ECO:0000313" key="5">
    <source>
        <dbReference type="Proteomes" id="UP000723463"/>
    </source>
</evidence>
<dbReference type="EMBL" id="JAAAXW010000229">
    <property type="protein sequence ID" value="KAF9539800.1"/>
    <property type="molecule type" value="Genomic_DNA"/>
</dbReference>
<protein>
    <recommendedName>
        <fullName evidence="3">N-acetyltransferase domain-containing protein</fullName>
    </recommendedName>
</protein>
<dbReference type="GO" id="GO:0016747">
    <property type="term" value="F:acyltransferase activity, transferring groups other than amino-acyl groups"/>
    <property type="evidence" value="ECO:0007669"/>
    <property type="project" value="InterPro"/>
</dbReference>
<name>A0A9P6F0X0_9FUNG</name>
<proteinExistence type="predicted"/>
<dbReference type="Proteomes" id="UP000723463">
    <property type="component" value="Unassembled WGS sequence"/>
</dbReference>
<keyword evidence="1" id="KW-0808">Transferase</keyword>
<keyword evidence="2" id="KW-0012">Acyltransferase</keyword>
<evidence type="ECO:0000259" key="3">
    <source>
        <dbReference type="PROSITE" id="PS51186"/>
    </source>
</evidence>
<gene>
    <name evidence="4" type="ORF">EC957_004967</name>
</gene>
<accession>A0A9P6F0X0</accession>
<organism evidence="4 5">
    <name type="scientific">Mortierella hygrophila</name>
    <dbReference type="NCBI Taxonomy" id="979708"/>
    <lineage>
        <taxon>Eukaryota</taxon>
        <taxon>Fungi</taxon>
        <taxon>Fungi incertae sedis</taxon>
        <taxon>Mucoromycota</taxon>
        <taxon>Mortierellomycotina</taxon>
        <taxon>Mortierellomycetes</taxon>
        <taxon>Mortierellales</taxon>
        <taxon>Mortierellaceae</taxon>
        <taxon>Mortierella</taxon>
    </lineage>
</organism>
<dbReference type="AlphaFoldDB" id="A0A9P6F0X0"/>
<dbReference type="CDD" id="cd04301">
    <property type="entry name" value="NAT_SF"/>
    <property type="match status" value="1"/>
</dbReference>
<dbReference type="Gene3D" id="3.40.630.30">
    <property type="match status" value="1"/>
</dbReference>